<name>A0ABQ7QIF7_PLUXY</name>
<proteinExistence type="predicted"/>
<evidence type="ECO:0000313" key="3">
    <source>
        <dbReference type="Proteomes" id="UP000823941"/>
    </source>
</evidence>
<evidence type="ECO:0000256" key="1">
    <source>
        <dbReference type="SAM" id="SignalP"/>
    </source>
</evidence>
<protein>
    <submittedName>
        <fullName evidence="2">Uncharacterized protein</fullName>
    </submittedName>
</protein>
<accession>A0ABQ7QIF7</accession>
<evidence type="ECO:0000313" key="2">
    <source>
        <dbReference type="EMBL" id="KAG7304977.1"/>
    </source>
</evidence>
<gene>
    <name evidence="2" type="ORF">JYU34_010411</name>
</gene>
<comment type="caution">
    <text evidence="2">The sequence shown here is derived from an EMBL/GenBank/DDBJ whole genome shotgun (WGS) entry which is preliminary data.</text>
</comment>
<reference evidence="2 3" key="1">
    <citation type="submission" date="2021-06" db="EMBL/GenBank/DDBJ databases">
        <title>A haploid diamondback moth (Plutella xylostella L.) genome assembly resolves 31 chromosomes and identifies a diamide resistance mutation.</title>
        <authorList>
            <person name="Ward C.M."/>
            <person name="Perry K.D."/>
            <person name="Baker G."/>
            <person name="Powis K."/>
            <person name="Heckel D.G."/>
            <person name="Baxter S.W."/>
        </authorList>
    </citation>
    <scope>NUCLEOTIDE SEQUENCE [LARGE SCALE GENOMIC DNA]</scope>
    <source>
        <strain evidence="2 3">LV</strain>
        <tissue evidence="2">Single pupa</tissue>
    </source>
</reference>
<keyword evidence="3" id="KW-1185">Reference proteome</keyword>
<dbReference type="EMBL" id="JAHIBW010000014">
    <property type="protein sequence ID" value="KAG7304977.1"/>
    <property type="molecule type" value="Genomic_DNA"/>
</dbReference>
<keyword evidence="1" id="KW-0732">Signal</keyword>
<organism evidence="2 3">
    <name type="scientific">Plutella xylostella</name>
    <name type="common">Diamondback moth</name>
    <name type="synonym">Plutella maculipennis</name>
    <dbReference type="NCBI Taxonomy" id="51655"/>
    <lineage>
        <taxon>Eukaryota</taxon>
        <taxon>Metazoa</taxon>
        <taxon>Ecdysozoa</taxon>
        <taxon>Arthropoda</taxon>
        <taxon>Hexapoda</taxon>
        <taxon>Insecta</taxon>
        <taxon>Pterygota</taxon>
        <taxon>Neoptera</taxon>
        <taxon>Endopterygota</taxon>
        <taxon>Lepidoptera</taxon>
        <taxon>Glossata</taxon>
        <taxon>Ditrysia</taxon>
        <taxon>Yponomeutoidea</taxon>
        <taxon>Plutellidae</taxon>
        <taxon>Plutella</taxon>
    </lineage>
</organism>
<feature type="chain" id="PRO_5045238563" evidence="1">
    <location>
        <begin position="22"/>
        <end position="192"/>
    </location>
</feature>
<sequence length="192" mass="22036">MGFKISIVLVYFIYMANYTISVNINEEVEQFFAESSPTLKQQSSHARNNSHCLHLRPNATDVVQKVYTYMPYLAVNKTKLPFVHQFRSTIMTMTKKGTPQDQEAAFLASVLTPIIFLQHHKDTWCLMDRFHRALRFFTISSGPEKTSSLQILQNLRSINQKIRSFIRELDQPEAVDMAGDSNHLVLGLAARL</sequence>
<feature type="signal peptide" evidence="1">
    <location>
        <begin position="1"/>
        <end position="21"/>
    </location>
</feature>
<dbReference type="Proteomes" id="UP000823941">
    <property type="component" value="Chromosome 14"/>
</dbReference>